<dbReference type="Gene3D" id="1.10.287.950">
    <property type="entry name" value="Methyl-accepting chemotaxis protein"/>
    <property type="match status" value="3"/>
</dbReference>
<evidence type="ECO:0000256" key="2">
    <source>
        <dbReference type="ARBA" id="ARBA00022519"/>
    </source>
</evidence>
<dbReference type="EMBL" id="CP061800">
    <property type="protein sequence ID" value="QTA88421.1"/>
    <property type="molecule type" value="Genomic_DNA"/>
</dbReference>
<gene>
    <name evidence="10" type="ORF">dnm_044670</name>
</gene>
<keyword evidence="6" id="KW-0812">Transmembrane</keyword>
<dbReference type="SMART" id="SM00283">
    <property type="entry name" value="MA"/>
    <property type="match status" value="1"/>
</dbReference>
<evidence type="ECO:0000256" key="4">
    <source>
        <dbReference type="ARBA" id="ARBA00029447"/>
    </source>
</evidence>
<evidence type="ECO:0000256" key="1">
    <source>
        <dbReference type="ARBA" id="ARBA00004429"/>
    </source>
</evidence>
<dbReference type="Pfam" id="PF00672">
    <property type="entry name" value="HAMP"/>
    <property type="match status" value="1"/>
</dbReference>
<dbReference type="PROSITE" id="PS50885">
    <property type="entry name" value="HAMP"/>
    <property type="match status" value="1"/>
</dbReference>
<evidence type="ECO:0000256" key="6">
    <source>
        <dbReference type="SAM" id="Phobius"/>
    </source>
</evidence>
<feature type="domain" description="T-SNARE coiled-coil homology" evidence="8">
    <location>
        <begin position="512"/>
        <end position="574"/>
    </location>
</feature>
<keyword evidence="6" id="KW-0472">Membrane</keyword>
<keyword evidence="2" id="KW-1003">Cell membrane</keyword>
<dbReference type="Proteomes" id="UP000663722">
    <property type="component" value="Chromosome"/>
</dbReference>
<keyword evidence="2" id="KW-0997">Cell inner membrane</keyword>
<dbReference type="PANTHER" id="PTHR32089">
    <property type="entry name" value="METHYL-ACCEPTING CHEMOTAXIS PROTEIN MCPB"/>
    <property type="match status" value="1"/>
</dbReference>
<reference evidence="10" key="1">
    <citation type="journal article" date="2021" name="Microb. Physiol.">
        <title>Proteogenomic Insights into the Physiology of Marine, Sulfate-Reducing, Filamentous Desulfonema limicola and Desulfonema magnum.</title>
        <authorList>
            <person name="Schnaars V."/>
            <person name="Wohlbrand L."/>
            <person name="Scheve S."/>
            <person name="Hinrichs C."/>
            <person name="Reinhardt R."/>
            <person name="Rabus R."/>
        </authorList>
    </citation>
    <scope>NUCLEOTIDE SEQUENCE</scope>
    <source>
        <strain evidence="10">4be13</strain>
    </source>
</reference>
<name>A0A975GNX5_9BACT</name>
<evidence type="ECO:0000259" key="9">
    <source>
        <dbReference type="PROSITE" id="PS50885"/>
    </source>
</evidence>
<evidence type="ECO:0000256" key="5">
    <source>
        <dbReference type="PROSITE-ProRule" id="PRU00284"/>
    </source>
</evidence>
<dbReference type="KEGG" id="dmm:dnm_044670"/>
<dbReference type="GO" id="GO:0007165">
    <property type="term" value="P:signal transduction"/>
    <property type="evidence" value="ECO:0007669"/>
    <property type="project" value="UniProtKB-KW"/>
</dbReference>
<evidence type="ECO:0000256" key="3">
    <source>
        <dbReference type="ARBA" id="ARBA00023224"/>
    </source>
</evidence>
<dbReference type="InterPro" id="IPR003660">
    <property type="entry name" value="HAMP_dom"/>
</dbReference>
<dbReference type="Pfam" id="PF00015">
    <property type="entry name" value="MCPsignal"/>
    <property type="match status" value="1"/>
</dbReference>
<dbReference type="SUPFAM" id="SSF58104">
    <property type="entry name" value="Methyl-accepting chemotaxis protein (MCP) signaling domain"/>
    <property type="match status" value="3"/>
</dbReference>
<evidence type="ECO:0000259" key="8">
    <source>
        <dbReference type="PROSITE" id="PS50192"/>
    </source>
</evidence>
<dbReference type="GO" id="GO:0005886">
    <property type="term" value="C:plasma membrane"/>
    <property type="evidence" value="ECO:0007669"/>
    <property type="project" value="UniProtKB-SubCell"/>
</dbReference>
<dbReference type="InterPro" id="IPR000727">
    <property type="entry name" value="T_SNARE_dom"/>
</dbReference>
<organism evidence="10 11">
    <name type="scientific">Desulfonema magnum</name>
    <dbReference type="NCBI Taxonomy" id="45655"/>
    <lineage>
        <taxon>Bacteria</taxon>
        <taxon>Pseudomonadati</taxon>
        <taxon>Thermodesulfobacteriota</taxon>
        <taxon>Desulfobacteria</taxon>
        <taxon>Desulfobacterales</taxon>
        <taxon>Desulfococcaceae</taxon>
        <taxon>Desulfonema</taxon>
    </lineage>
</organism>
<keyword evidence="6" id="KW-1133">Transmembrane helix</keyword>
<dbReference type="PROSITE" id="PS50192">
    <property type="entry name" value="T_SNARE"/>
    <property type="match status" value="1"/>
</dbReference>
<sequence length="674" mass="73191">MKKKRIQSLFVKLMSGFVSITLLFLLFSLYAVTQLGAVGGYFDKAYNEAVVPMEKWAQFKIRLGDIKSLLNRHISEWNLEVQQKIESELSEKFKSADELLKKLGADMLSEDEIARIEQEHKNGEDHSIGNFREESLSKIMVLVKFHHDEFKAVSGEVIEHSKNFMKEDASAILNTGAGLEIAIFMDKITSEILDRMRYRVADYRDQSLKLRRQVQLYLIIGSAFAVFIALLISYFFARSITGPVRLVLAGLRDIAEGEGNLTKRLDIYTKDEVGELARWFNIFAENLQTMMKEIADTTYNLSKASDKMSAVSVNMTSSAQDVNSQAITAAAASEQVNTNVSMVASAAAQSSSSLSNIASMTEEISSVFDNIAGLGKKTADNMTRMAQSNEDIANQVNSIAISTEEMTASLNEVAKNTARANRVSQDTNQRAEQIKARMDALESSSKQIGRIVGIIKDIADQTNMLALNATIEAAGAGEAGKGFAVVAGEVKELAKQSAEASDEIAGQIDEIQKSVRDAGQAVQDINKTINEVAGINEMIASSAEEQTATASEISKSVASTAGTVRTVTESASESANLVGEIASSTDETSKTLREIAQNTDELLNNVKAVARSSDEAARGVDDIFKYIKGISTSSEQTALGASQANDASEKLAKTASALAQIISRFKLSELKSEN</sequence>
<comment type="similarity">
    <text evidence="4">Belongs to the methyl-accepting chemotaxis (MCP) protein family.</text>
</comment>
<dbReference type="CDD" id="cd06225">
    <property type="entry name" value="HAMP"/>
    <property type="match status" value="1"/>
</dbReference>
<dbReference type="InterPro" id="IPR004089">
    <property type="entry name" value="MCPsignal_dom"/>
</dbReference>
<dbReference type="RefSeq" id="WP_207683195.1">
    <property type="nucleotide sequence ID" value="NZ_CP061800.1"/>
</dbReference>
<dbReference type="PANTHER" id="PTHR32089:SF112">
    <property type="entry name" value="LYSOZYME-LIKE PROTEIN-RELATED"/>
    <property type="match status" value="1"/>
</dbReference>
<comment type="subcellular location">
    <subcellularLocation>
        <location evidence="1">Cell inner membrane</location>
        <topology evidence="1">Multi-pass membrane protein</topology>
    </subcellularLocation>
</comment>
<feature type="transmembrane region" description="Helical" evidence="6">
    <location>
        <begin position="216"/>
        <end position="237"/>
    </location>
</feature>
<proteinExistence type="inferred from homology"/>
<keyword evidence="11" id="KW-1185">Reference proteome</keyword>
<dbReference type="PROSITE" id="PS50111">
    <property type="entry name" value="CHEMOTAXIS_TRANSDUC_2"/>
    <property type="match status" value="1"/>
</dbReference>
<feature type="domain" description="HAMP" evidence="9">
    <location>
        <begin position="238"/>
        <end position="292"/>
    </location>
</feature>
<dbReference type="SMART" id="SM00304">
    <property type="entry name" value="HAMP"/>
    <property type="match status" value="1"/>
</dbReference>
<dbReference type="AlphaFoldDB" id="A0A975GNX5"/>
<keyword evidence="3 5" id="KW-0807">Transducer</keyword>
<evidence type="ECO:0000259" key="7">
    <source>
        <dbReference type="PROSITE" id="PS50111"/>
    </source>
</evidence>
<evidence type="ECO:0000313" key="10">
    <source>
        <dbReference type="EMBL" id="QTA88421.1"/>
    </source>
</evidence>
<feature type="domain" description="Methyl-accepting transducer" evidence="7">
    <location>
        <begin position="353"/>
        <end position="589"/>
    </location>
</feature>
<evidence type="ECO:0000313" key="11">
    <source>
        <dbReference type="Proteomes" id="UP000663722"/>
    </source>
</evidence>
<protein>
    <submittedName>
        <fullName evidence="10">Methyl-accepting chemotaxis protein signailing-domain containing protein, HAMP domain-containing</fullName>
    </submittedName>
</protein>
<accession>A0A975GNX5</accession>